<keyword evidence="5" id="KW-1185">Reference proteome</keyword>
<evidence type="ECO:0000313" key="4">
    <source>
        <dbReference type="EMBL" id="PCD01798.1"/>
    </source>
</evidence>
<gene>
    <name evidence="4" type="ORF">COC42_17010</name>
</gene>
<dbReference type="PANTHER" id="PTHR30344:SF1">
    <property type="entry name" value="6-PHOSPHOGLUCONOLACTONASE"/>
    <property type="match status" value="1"/>
</dbReference>
<dbReference type="Pfam" id="PF10282">
    <property type="entry name" value="Lactonase"/>
    <property type="match status" value="1"/>
</dbReference>
<dbReference type="SUPFAM" id="SSF51004">
    <property type="entry name" value="C-terminal (heme d1) domain of cytochrome cd1-nitrite reductase"/>
    <property type="match status" value="1"/>
</dbReference>
<keyword evidence="2" id="KW-0313">Glucose metabolism</keyword>
<accession>A0A2A4B239</accession>
<dbReference type="OrthoDB" id="9790815at2"/>
<dbReference type="Gene3D" id="2.130.10.10">
    <property type="entry name" value="YVTN repeat-like/Quinoprotein amine dehydrogenase"/>
    <property type="match status" value="1"/>
</dbReference>
<sequence>MRRQRRVTPPDLPRGRPRRHGDDRPGGGAPCMTPAAQRIGRPMPAFWVGTYATRGGAGLTPLIRASGYEMGAPIPAVQNVSFGVRSRRRTLLYLVDEQGGAIGVFRRDAQLALCARVAAGGEAPCYMALDANERRLAVAHYASGSVALFTLDPQTGLPRGEPVLWRASGHGPDPHRQEAPHIHCVCFGPDGRLFVVDLGTDRIIALDPADLGRPSVAFTAPGGSGLRHLVFHPRSAIAYLISELASTVTVLSIEGATFGERQRLSTLPPGTSGESLGGHLGINAAGDRLYVTNRGHDSIGVFAIEGARLSPLQHVPSGGASPRFFHLDEAAREMLVAHEEQGGVTRFSIKDDGTLARQPGRLDIAGAVFIVAA</sequence>
<organism evidence="4 5">
    <name type="scientific">Sphingomonas spermidinifaciens</name>
    <dbReference type="NCBI Taxonomy" id="1141889"/>
    <lineage>
        <taxon>Bacteria</taxon>
        <taxon>Pseudomonadati</taxon>
        <taxon>Pseudomonadota</taxon>
        <taxon>Alphaproteobacteria</taxon>
        <taxon>Sphingomonadales</taxon>
        <taxon>Sphingomonadaceae</taxon>
        <taxon>Sphingomonas</taxon>
    </lineage>
</organism>
<dbReference type="InterPro" id="IPR050282">
    <property type="entry name" value="Cycloisomerase_2"/>
</dbReference>
<evidence type="ECO:0000256" key="1">
    <source>
        <dbReference type="ARBA" id="ARBA00005564"/>
    </source>
</evidence>
<dbReference type="InterPro" id="IPR015943">
    <property type="entry name" value="WD40/YVTN_repeat-like_dom_sf"/>
</dbReference>
<evidence type="ECO:0000256" key="2">
    <source>
        <dbReference type="ARBA" id="ARBA00022526"/>
    </source>
</evidence>
<reference evidence="4 5" key="1">
    <citation type="submission" date="2017-09" db="EMBL/GenBank/DDBJ databases">
        <title>Sphingomonas spermidinifaciens 9NM-10, whole genome shotgun sequence.</title>
        <authorList>
            <person name="Feng G."/>
            <person name="Zhu H."/>
        </authorList>
    </citation>
    <scope>NUCLEOTIDE SEQUENCE [LARGE SCALE GENOMIC DNA]</scope>
    <source>
        <strain evidence="4 5">9NM-10</strain>
    </source>
</reference>
<dbReference type="Proteomes" id="UP000218366">
    <property type="component" value="Unassembled WGS sequence"/>
</dbReference>
<comment type="similarity">
    <text evidence="1">Belongs to the cycloisomerase 2 family.</text>
</comment>
<dbReference type="GO" id="GO:0006006">
    <property type="term" value="P:glucose metabolic process"/>
    <property type="evidence" value="ECO:0007669"/>
    <property type="project" value="UniProtKB-KW"/>
</dbReference>
<dbReference type="EMBL" id="NWMW01000003">
    <property type="protein sequence ID" value="PCD01798.1"/>
    <property type="molecule type" value="Genomic_DNA"/>
</dbReference>
<keyword evidence="2" id="KW-0119">Carbohydrate metabolism</keyword>
<dbReference type="InterPro" id="IPR011048">
    <property type="entry name" value="Haem_d1_sf"/>
</dbReference>
<dbReference type="GO" id="GO:0017057">
    <property type="term" value="F:6-phosphogluconolactonase activity"/>
    <property type="evidence" value="ECO:0007669"/>
    <property type="project" value="TreeGrafter"/>
</dbReference>
<protein>
    <submittedName>
        <fullName evidence="4">6-phosphogluconolactonase</fullName>
    </submittedName>
</protein>
<comment type="caution">
    <text evidence="4">The sequence shown here is derived from an EMBL/GenBank/DDBJ whole genome shotgun (WGS) entry which is preliminary data.</text>
</comment>
<name>A0A2A4B239_9SPHN</name>
<evidence type="ECO:0000313" key="5">
    <source>
        <dbReference type="Proteomes" id="UP000218366"/>
    </source>
</evidence>
<dbReference type="PANTHER" id="PTHR30344">
    <property type="entry name" value="6-PHOSPHOGLUCONOLACTONASE-RELATED"/>
    <property type="match status" value="1"/>
</dbReference>
<feature type="region of interest" description="Disordered" evidence="3">
    <location>
        <begin position="1"/>
        <end position="34"/>
    </location>
</feature>
<dbReference type="AlphaFoldDB" id="A0A2A4B239"/>
<evidence type="ECO:0000256" key="3">
    <source>
        <dbReference type="SAM" id="MobiDB-lite"/>
    </source>
</evidence>
<dbReference type="InterPro" id="IPR019405">
    <property type="entry name" value="Lactonase_7-beta_prop"/>
</dbReference>
<proteinExistence type="inferred from homology"/>